<dbReference type="GO" id="GO:0032259">
    <property type="term" value="P:methylation"/>
    <property type="evidence" value="ECO:0007669"/>
    <property type="project" value="UniProtKB-KW"/>
</dbReference>
<dbReference type="OrthoDB" id="5418352at2"/>
<dbReference type="InterPro" id="IPR010426">
    <property type="entry name" value="MTTB_MeTrfase"/>
</dbReference>
<dbReference type="AlphaFoldDB" id="A0A1G9GVX8"/>
<dbReference type="PIRSF" id="PIRSF037567">
    <property type="entry name" value="MTTB_MeTrfase"/>
    <property type="match status" value="1"/>
</dbReference>
<proteinExistence type="inferred from homology"/>
<dbReference type="Gene3D" id="3.20.20.480">
    <property type="entry name" value="Trimethylamine methyltransferase-like"/>
    <property type="match status" value="1"/>
</dbReference>
<sequence length="480" mass="52986">MEINELRGKDYKPLGEKDLDQIVDAVYRLLTEIGMEINSKKARQIFADSGAEVDDETKRVRLPAGMIDEALESTPSNVTLWGREERHHLQVGENRVYFGTGGTVLNVLDLESGEKRKINIDDVANISLLVDYLDNIDFLVIPVYPDECEDKNVDINRFYHSLKNTKKHIMGGIYSTEGIDEVIELASEMAGGRDKLQKKPFISFITCVMSPLVMDETYTDFLIKIAGEGLPLAIPAEPLSGATGPMTIAGNIALMAAESLAGVVLAQQINPGTPVLFASTASALDMKQALYITGEIEMGLMHAGLAQLAQRLKLPLYSTAGMSDAKVPDIQAGYESAMTNLITGMAGANFIHDAAGLLEMCQTVSYEKYVVDNEIIGMAKRAIRGIEVNEDTLAFDTIERIGPGGEFLTDEHTYRYMKTEFFQPEVSDRSPREKWEEAGSKKTCERANEMARDVLSSHKPAMSDKEMKELAALNDKIIRQ</sequence>
<dbReference type="EMBL" id="FNGO01000001">
    <property type="protein sequence ID" value="SDL04831.1"/>
    <property type="molecule type" value="Genomic_DNA"/>
</dbReference>
<keyword evidence="2 5" id="KW-0489">Methyltransferase</keyword>
<accession>A0A1G9GVX8</accession>
<evidence type="ECO:0000313" key="5">
    <source>
        <dbReference type="EMBL" id="SDL04831.1"/>
    </source>
</evidence>
<dbReference type="InterPro" id="IPR038601">
    <property type="entry name" value="MttB-like_sf"/>
</dbReference>
<evidence type="ECO:0000313" key="6">
    <source>
        <dbReference type="Proteomes" id="UP000199476"/>
    </source>
</evidence>
<dbReference type="Pfam" id="PF06253">
    <property type="entry name" value="MTTB"/>
    <property type="match status" value="1"/>
</dbReference>
<dbReference type="RefSeq" id="WP_089757460.1">
    <property type="nucleotide sequence ID" value="NZ_FNGO01000001.1"/>
</dbReference>
<dbReference type="GO" id="GO:0015948">
    <property type="term" value="P:methanogenesis"/>
    <property type="evidence" value="ECO:0007669"/>
    <property type="project" value="UniProtKB-UniRule"/>
</dbReference>
<gene>
    <name evidence="5" type="ORF">SAMN04488692_10121</name>
</gene>
<dbReference type="EC" id="2.1.1.-" evidence="4"/>
<comment type="similarity">
    <text evidence="1 4">Belongs to the trimethylamine methyltransferase family.</text>
</comment>
<dbReference type="GO" id="GO:0008168">
    <property type="term" value="F:methyltransferase activity"/>
    <property type="evidence" value="ECO:0007669"/>
    <property type="project" value="UniProtKB-KW"/>
</dbReference>
<evidence type="ECO:0000256" key="4">
    <source>
        <dbReference type="PIRNR" id="PIRNR037567"/>
    </source>
</evidence>
<evidence type="ECO:0000256" key="2">
    <source>
        <dbReference type="ARBA" id="ARBA00022603"/>
    </source>
</evidence>
<name>A0A1G9GVX8_9FIRM</name>
<dbReference type="Proteomes" id="UP000199476">
    <property type="component" value="Unassembled WGS sequence"/>
</dbReference>
<keyword evidence="6" id="KW-1185">Reference proteome</keyword>
<dbReference type="STRING" id="321763.SAMN04488692_10121"/>
<protein>
    <recommendedName>
        <fullName evidence="4">Methyltransferase</fullName>
        <ecNumber evidence="4">2.1.1.-</ecNumber>
    </recommendedName>
</protein>
<organism evidence="5 6">
    <name type="scientific">Halarsenatibacter silvermanii</name>
    <dbReference type="NCBI Taxonomy" id="321763"/>
    <lineage>
        <taxon>Bacteria</taxon>
        <taxon>Bacillati</taxon>
        <taxon>Bacillota</taxon>
        <taxon>Clostridia</taxon>
        <taxon>Halanaerobiales</taxon>
        <taxon>Halarsenatibacteraceae</taxon>
        <taxon>Halarsenatibacter</taxon>
    </lineage>
</organism>
<reference evidence="6" key="1">
    <citation type="submission" date="2016-10" db="EMBL/GenBank/DDBJ databases">
        <authorList>
            <person name="Varghese N."/>
            <person name="Submissions S."/>
        </authorList>
    </citation>
    <scope>NUCLEOTIDE SEQUENCE [LARGE SCALE GENOMIC DNA]</scope>
    <source>
        <strain evidence="6">SLAS-1</strain>
    </source>
</reference>
<evidence type="ECO:0000256" key="3">
    <source>
        <dbReference type="ARBA" id="ARBA00022679"/>
    </source>
</evidence>
<evidence type="ECO:0000256" key="1">
    <source>
        <dbReference type="ARBA" id="ARBA00007137"/>
    </source>
</evidence>
<keyword evidence="3 4" id="KW-0808">Transferase</keyword>